<organism evidence="1 2">
    <name type="scientific">Peronospora farinosa</name>
    <dbReference type="NCBI Taxonomy" id="134698"/>
    <lineage>
        <taxon>Eukaryota</taxon>
        <taxon>Sar</taxon>
        <taxon>Stramenopiles</taxon>
        <taxon>Oomycota</taxon>
        <taxon>Peronosporomycetes</taxon>
        <taxon>Peronosporales</taxon>
        <taxon>Peronosporaceae</taxon>
        <taxon>Peronospora</taxon>
    </lineage>
</organism>
<dbReference type="InterPro" id="IPR043128">
    <property type="entry name" value="Rev_trsase/Diguanyl_cyclase"/>
</dbReference>
<proteinExistence type="predicted"/>
<comment type="caution">
    <text evidence="1">The sequence shown here is derived from an EMBL/GenBank/DDBJ whole genome shotgun (WGS) entry which is preliminary data.</text>
</comment>
<evidence type="ECO:0008006" key="3">
    <source>
        <dbReference type="Google" id="ProtNLM"/>
    </source>
</evidence>
<reference evidence="1" key="1">
    <citation type="submission" date="2022-12" db="EMBL/GenBank/DDBJ databases">
        <authorList>
            <person name="Webb A."/>
        </authorList>
    </citation>
    <scope>NUCLEOTIDE SEQUENCE</scope>
    <source>
        <strain evidence="1">Pf2</strain>
    </source>
</reference>
<dbReference type="EMBL" id="CANTFK010000765">
    <property type="protein sequence ID" value="CAI5725385.1"/>
    <property type="molecule type" value="Genomic_DNA"/>
</dbReference>
<accession>A0AAV0TR99</accession>
<evidence type="ECO:0000313" key="1">
    <source>
        <dbReference type="EMBL" id="CAI5725385.1"/>
    </source>
</evidence>
<dbReference type="Gene3D" id="3.30.70.270">
    <property type="match status" value="1"/>
</dbReference>
<dbReference type="AlphaFoldDB" id="A0AAV0TR99"/>
<gene>
    <name evidence="1" type="ORF">PFR002_LOCUS5108</name>
</gene>
<dbReference type="PANTHER" id="PTHR33064:SF37">
    <property type="entry name" value="RIBONUCLEASE H"/>
    <property type="match status" value="1"/>
</dbReference>
<dbReference type="Proteomes" id="UP001159659">
    <property type="component" value="Unassembled WGS sequence"/>
</dbReference>
<dbReference type="SUPFAM" id="SSF56672">
    <property type="entry name" value="DNA/RNA polymerases"/>
    <property type="match status" value="1"/>
</dbReference>
<dbReference type="PANTHER" id="PTHR33064">
    <property type="entry name" value="POL PROTEIN"/>
    <property type="match status" value="1"/>
</dbReference>
<name>A0AAV0TR99_9STRA</name>
<evidence type="ECO:0000313" key="2">
    <source>
        <dbReference type="Proteomes" id="UP001159659"/>
    </source>
</evidence>
<sequence length="116" mass="12820">MLATGEECNSDIPAAVGLLQISEENKGDELEDLFATGEPDAKSGLSILGRRSFIDDILVPAESWDLLCQKVERLLDVCDYWNLSISAVKSTWGCRKVEYLGHRVSKEGLEAHPKDL</sequence>
<dbReference type="InterPro" id="IPR043502">
    <property type="entry name" value="DNA/RNA_pol_sf"/>
</dbReference>
<protein>
    <recommendedName>
        <fullName evidence="3">Reverse transcriptase domain-containing protein</fullName>
    </recommendedName>
</protein>
<dbReference type="InterPro" id="IPR051320">
    <property type="entry name" value="Viral_Replic_Matur_Polypro"/>
</dbReference>